<evidence type="ECO:0000256" key="3">
    <source>
        <dbReference type="ARBA" id="ARBA00022964"/>
    </source>
</evidence>
<evidence type="ECO:0000259" key="6">
    <source>
        <dbReference type="PROSITE" id="PS51471"/>
    </source>
</evidence>
<dbReference type="EMBL" id="LR796457">
    <property type="protein sequence ID" value="CAB4145837.1"/>
    <property type="molecule type" value="Genomic_DNA"/>
</dbReference>
<dbReference type="EMBL" id="LR798431">
    <property type="protein sequence ID" value="CAB5231381.1"/>
    <property type="molecule type" value="Genomic_DNA"/>
</dbReference>
<dbReference type="GO" id="GO:0051213">
    <property type="term" value="F:dioxygenase activity"/>
    <property type="evidence" value="ECO:0007669"/>
    <property type="project" value="UniProtKB-KW"/>
</dbReference>
<dbReference type="EMBL" id="LR796915">
    <property type="protein sequence ID" value="CAB4173747.1"/>
    <property type="molecule type" value="Genomic_DNA"/>
</dbReference>
<dbReference type="InterPro" id="IPR006620">
    <property type="entry name" value="Pro_4_hyd_alph"/>
</dbReference>
<dbReference type="EMBL" id="LR797131">
    <property type="protein sequence ID" value="CAB4188977.1"/>
    <property type="molecule type" value="Genomic_DNA"/>
</dbReference>
<gene>
    <name evidence="9" type="ORF">UFOVP1032_72</name>
    <name evidence="10" type="ORF">UFOVP1125_140</name>
    <name evidence="11" type="ORF">UFOVP1173_86</name>
    <name evidence="12" type="ORF">UFOVP1241_4</name>
    <name evidence="13" type="ORF">UFOVP1491_72</name>
    <name evidence="14" type="ORF">UFOVP1579_72</name>
    <name evidence="7" type="ORF">UFOVP485_49</name>
    <name evidence="8" type="ORF">UFOVP963_7</name>
</gene>
<dbReference type="GO" id="GO:0031418">
    <property type="term" value="F:L-ascorbic acid binding"/>
    <property type="evidence" value="ECO:0007669"/>
    <property type="project" value="InterPro"/>
</dbReference>
<keyword evidence="2" id="KW-0479">Metal-binding</keyword>
<evidence type="ECO:0000313" key="11">
    <source>
        <dbReference type="EMBL" id="CAB4188977.1"/>
    </source>
</evidence>
<reference evidence="10" key="1">
    <citation type="submission" date="2020-05" db="EMBL/GenBank/DDBJ databases">
        <authorList>
            <person name="Chiriac C."/>
            <person name="Salcher M."/>
            <person name="Ghai R."/>
            <person name="Kavagutti S V."/>
        </authorList>
    </citation>
    <scope>NUCLEOTIDE SEQUENCE</scope>
</reference>
<keyword evidence="4" id="KW-0560">Oxidoreductase</keyword>
<evidence type="ECO:0000313" key="9">
    <source>
        <dbReference type="EMBL" id="CAB4179736.1"/>
    </source>
</evidence>
<dbReference type="Pfam" id="PF13640">
    <property type="entry name" value="2OG-FeII_Oxy_3"/>
    <property type="match status" value="1"/>
</dbReference>
<dbReference type="EMBL" id="LR797455">
    <property type="protein sequence ID" value="CAB4217723.1"/>
    <property type="molecule type" value="Genomic_DNA"/>
</dbReference>
<comment type="cofactor">
    <cofactor evidence="1">
        <name>L-ascorbate</name>
        <dbReference type="ChEBI" id="CHEBI:38290"/>
    </cofactor>
</comment>
<organism evidence="10">
    <name type="scientific">uncultured Caudovirales phage</name>
    <dbReference type="NCBI Taxonomy" id="2100421"/>
    <lineage>
        <taxon>Viruses</taxon>
        <taxon>Duplodnaviria</taxon>
        <taxon>Heunggongvirae</taxon>
        <taxon>Uroviricota</taxon>
        <taxon>Caudoviricetes</taxon>
        <taxon>Peduoviridae</taxon>
        <taxon>Maltschvirus</taxon>
        <taxon>Maltschvirus maltsch</taxon>
    </lineage>
</organism>
<evidence type="ECO:0000256" key="4">
    <source>
        <dbReference type="ARBA" id="ARBA00023002"/>
    </source>
</evidence>
<keyword evidence="3 10" id="KW-0223">Dioxygenase</keyword>
<dbReference type="InterPro" id="IPR005123">
    <property type="entry name" value="Oxoglu/Fe-dep_dioxygenase_dom"/>
</dbReference>
<proteinExistence type="predicted"/>
<evidence type="ECO:0000313" key="12">
    <source>
        <dbReference type="EMBL" id="CAB4192160.1"/>
    </source>
</evidence>
<accession>A0A6J5QMH7</accession>
<keyword evidence="5" id="KW-0408">Iron</keyword>
<feature type="domain" description="Fe2OG dioxygenase" evidence="6">
    <location>
        <begin position="121"/>
        <end position="211"/>
    </location>
</feature>
<dbReference type="Gene3D" id="2.60.120.620">
    <property type="entry name" value="q2cbj1_9rhob like domain"/>
    <property type="match status" value="1"/>
</dbReference>
<dbReference type="EMBL" id="LR796983">
    <property type="protein sequence ID" value="CAB4179736.1"/>
    <property type="molecule type" value="Genomic_DNA"/>
</dbReference>
<evidence type="ECO:0000313" key="13">
    <source>
        <dbReference type="EMBL" id="CAB4217723.1"/>
    </source>
</evidence>
<dbReference type="SMART" id="SM00702">
    <property type="entry name" value="P4Hc"/>
    <property type="match status" value="1"/>
</dbReference>
<evidence type="ECO:0000256" key="1">
    <source>
        <dbReference type="ARBA" id="ARBA00001961"/>
    </source>
</evidence>
<dbReference type="PROSITE" id="PS51471">
    <property type="entry name" value="FE2OG_OXY"/>
    <property type="match status" value="1"/>
</dbReference>
<dbReference type="EMBL" id="LR797080">
    <property type="protein sequence ID" value="CAB4185869.1"/>
    <property type="molecule type" value="Genomic_DNA"/>
</dbReference>
<evidence type="ECO:0000313" key="14">
    <source>
        <dbReference type="EMBL" id="CAB5231381.1"/>
    </source>
</evidence>
<evidence type="ECO:0000256" key="2">
    <source>
        <dbReference type="ARBA" id="ARBA00022723"/>
    </source>
</evidence>
<dbReference type="InterPro" id="IPR044862">
    <property type="entry name" value="Pro_4_hyd_alph_FE2OG_OXY"/>
</dbReference>
<dbReference type="GO" id="GO:0005506">
    <property type="term" value="F:iron ion binding"/>
    <property type="evidence" value="ECO:0007669"/>
    <property type="project" value="InterPro"/>
</dbReference>
<name>A0A6J5QMH7_9CAUD</name>
<evidence type="ECO:0000313" key="10">
    <source>
        <dbReference type="EMBL" id="CAB4185869.1"/>
    </source>
</evidence>
<dbReference type="EMBL" id="LR797188">
    <property type="protein sequence ID" value="CAB4192160.1"/>
    <property type="molecule type" value="Genomic_DNA"/>
</dbReference>
<sequence length="225" mass="26259">MDISQNITQTWSEKEELFPGLWVYRNVIKPELDIINRIEDAATKNQIRAGWAEAMVGKMEKHPEYRDCLDFKLNKLDFADGDPRAKHPDAIKFNKIWHDCYDAQIGSVDDYCKKYNIEMKYWEASNFVKYSSNQHFQEHADHGWSYICTVSLVAYPNDDYEGGELTFPKLGVKVKPRAGDLYIFPSTFLFSHRAEKITSGTKYSIVTMLDYNDKAHTEAFHNEKY</sequence>
<evidence type="ECO:0000313" key="8">
    <source>
        <dbReference type="EMBL" id="CAB4173747.1"/>
    </source>
</evidence>
<protein>
    <submittedName>
        <fullName evidence="10">Oxoglutarate/iron-dependent dioxygenase</fullName>
    </submittedName>
</protein>
<dbReference type="GO" id="GO:0016705">
    <property type="term" value="F:oxidoreductase activity, acting on paired donors, with incorporation or reduction of molecular oxygen"/>
    <property type="evidence" value="ECO:0007669"/>
    <property type="project" value="InterPro"/>
</dbReference>
<evidence type="ECO:0000313" key="7">
    <source>
        <dbReference type="EMBL" id="CAB4145837.1"/>
    </source>
</evidence>
<evidence type="ECO:0000256" key="5">
    <source>
        <dbReference type="ARBA" id="ARBA00023004"/>
    </source>
</evidence>